<dbReference type="Gene3D" id="3.40.50.1000">
    <property type="entry name" value="HAD superfamily/HAD-like"/>
    <property type="match status" value="1"/>
</dbReference>
<dbReference type="PATRIC" id="fig|1423792.3.peg.1265"/>
<dbReference type="GO" id="GO:0005829">
    <property type="term" value="C:cytosol"/>
    <property type="evidence" value="ECO:0007669"/>
    <property type="project" value="TreeGrafter"/>
</dbReference>
<dbReference type="Proteomes" id="UP000051330">
    <property type="component" value="Unassembled WGS sequence"/>
</dbReference>
<keyword evidence="2" id="KW-1185">Reference proteome</keyword>
<dbReference type="InterPro" id="IPR006379">
    <property type="entry name" value="HAD-SF_hydro_IIB"/>
</dbReference>
<dbReference type="RefSeq" id="WP_235812196.1">
    <property type="nucleotide sequence ID" value="NZ_AZEC01000002.1"/>
</dbReference>
<dbReference type="EMBL" id="AZEC01000002">
    <property type="protein sequence ID" value="KRL14086.1"/>
    <property type="molecule type" value="Genomic_DNA"/>
</dbReference>
<dbReference type="SFLD" id="SFLDS00003">
    <property type="entry name" value="Haloacid_Dehalogenase"/>
    <property type="match status" value="1"/>
</dbReference>
<dbReference type="NCBIfam" id="TIGR01484">
    <property type="entry name" value="HAD-SF-IIB"/>
    <property type="match status" value="1"/>
</dbReference>
<dbReference type="Pfam" id="PF08282">
    <property type="entry name" value="Hydrolase_3"/>
    <property type="match status" value="1"/>
</dbReference>
<dbReference type="PANTHER" id="PTHR10000">
    <property type="entry name" value="PHOSPHOSERINE PHOSPHATASE"/>
    <property type="match status" value="1"/>
</dbReference>
<sequence>MNNLKKEHPTLMNNIRLIATDMDHTLLTEDGKLPPKIGDYIQRLHNVGVQFTIASGRPIYTLQRLFEKEKNELAYICDNGGAVYVHGKNVYKSLIPVADYHEMIRFTDKTVDGHPIVCGLDAAYIPKADARFLPFYKTFYANVIQVDDLSTVTTEANKFTIYFPKNNSQAQYDQVFAPRFADRYSVVVSDANWIDIMNPGVNKGQGMRQLGAKLGVHTDQMMAFGDTFNDAEMLQTVKYGYRVANANPGIYQYADYVTGSNDDYGVLQVLDQVLAAHA</sequence>
<dbReference type="Gene3D" id="3.30.1240.10">
    <property type="match status" value="1"/>
</dbReference>
<dbReference type="STRING" id="1423792.FD09_GL001246"/>
<dbReference type="GO" id="GO:0016791">
    <property type="term" value="F:phosphatase activity"/>
    <property type="evidence" value="ECO:0007669"/>
    <property type="project" value="TreeGrafter"/>
</dbReference>
<dbReference type="NCBIfam" id="TIGR00099">
    <property type="entry name" value="Cof-subfamily"/>
    <property type="match status" value="1"/>
</dbReference>
<dbReference type="InterPro" id="IPR023214">
    <property type="entry name" value="HAD_sf"/>
</dbReference>
<protein>
    <submittedName>
        <fullName evidence="1">Cof-like hydrolase family protein</fullName>
    </submittedName>
</protein>
<name>A0A0R1N197_9LACO</name>
<evidence type="ECO:0000313" key="1">
    <source>
        <dbReference type="EMBL" id="KRL14086.1"/>
    </source>
</evidence>
<dbReference type="AlphaFoldDB" id="A0A0R1N197"/>
<organism evidence="1 2">
    <name type="scientific">Schleiferilactobacillus perolens DSM 12744</name>
    <dbReference type="NCBI Taxonomy" id="1423792"/>
    <lineage>
        <taxon>Bacteria</taxon>
        <taxon>Bacillati</taxon>
        <taxon>Bacillota</taxon>
        <taxon>Bacilli</taxon>
        <taxon>Lactobacillales</taxon>
        <taxon>Lactobacillaceae</taxon>
        <taxon>Schleiferilactobacillus</taxon>
    </lineage>
</organism>
<reference evidence="1 2" key="1">
    <citation type="journal article" date="2015" name="Genome Announc.">
        <title>Expanding the biotechnology potential of lactobacilli through comparative genomics of 213 strains and associated genera.</title>
        <authorList>
            <person name="Sun Z."/>
            <person name="Harris H.M."/>
            <person name="McCann A."/>
            <person name="Guo C."/>
            <person name="Argimon S."/>
            <person name="Zhang W."/>
            <person name="Yang X."/>
            <person name="Jeffery I.B."/>
            <person name="Cooney J.C."/>
            <person name="Kagawa T.F."/>
            <person name="Liu W."/>
            <person name="Song Y."/>
            <person name="Salvetti E."/>
            <person name="Wrobel A."/>
            <person name="Rasinkangas P."/>
            <person name="Parkhill J."/>
            <person name="Rea M.C."/>
            <person name="O'Sullivan O."/>
            <person name="Ritari J."/>
            <person name="Douillard F.P."/>
            <person name="Paul Ross R."/>
            <person name="Yang R."/>
            <person name="Briner A.E."/>
            <person name="Felis G.E."/>
            <person name="de Vos W.M."/>
            <person name="Barrangou R."/>
            <person name="Klaenhammer T.R."/>
            <person name="Caufield P.W."/>
            <person name="Cui Y."/>
            <person name="Zhang H."/>
            <person name="O'Toole P.W."/>
        </authorList>
    </citation>
    <scope>NUCLEOTIDE SEQUENCE [LARGE SCALE GENOMIC DNA]</scope>
    <source>
        <strain evidence="1 2">DSM 12744</strain>
    </source>
</reference>
<proteinExistence type="predicted"/>
<dbReference type="SUPFAM" id="SSF56784">
    <property type="entry name" value="HAD-like"/>
    <property type="match status" value="1"/>
</dbReference>
<dbReference type="InterPro" id="IPR036412">
    <property type="entry name" value="HAD-like_sf"/>
</dbReference>
<dbReference type="SFLD" id="SFLDG01140">
    <property type="entry name" value="C2.B:_Phosphomannomutase_and_P"/>
    <property type="match status" value="1"/>
</dbReference>
<evidence type="ECO:0000313" key="2">
    <source>
        <dbReference type="Proteomes" id="UP000051330"/>
    </source>
</evidence>
<dbReference type="PANTHER" id="PTHR10000:SF53">
    <property type="entry name" value="5-AMINO-6-(5-PHOSPHO-D-RIBITYLAMINO)URACIL PHOSPHATASE YBJI-RELATED"/>
    <property type="match status" value="1"/>
</dbReference>
<comment type="caution">
    <text evidence="1">The sequence shown here is derived from an EMBL/GenBank/DDBJ whole genome shotgun (WGS) entry which is preliminary data.</text>
</comment>
<dbReference type="GO" id="GO:0000287">
    <property type="term" value="F:magnesium ion binding"/>
    <property type="evidence" value="ECO:0007669"/>
    <property type="project" value="TreeGrafter"/>
</dbReference>
<gene>
    <name evidence="1" type="ORF">FD09_GL001246</name>
</gene>
<keyword evidence="1" id="KW-0378">Hydrolase</keyword>
<dbReference type="InterPro" id="IPR000150">
    <property type="entry name" value="Cof"/>
</dbReference>
<accession>A0A0R1N197</accession>